<accession>A0A2T0QWL3</accession>
<dbReference type="InterPro" id="IPR011032">
    <property type="entry name" value="GroES-like_sf"/>
</dbReference>
<sequence>MTENGMTEVRLTGTGGPEVLQLRTAPVPTPGPGQLLVRMQAAGVAFGDVTQRQGRNPGKPPRVLGYDVVGTVEAVGPGTGDWAAGDRVAALTMTGGYASHVLADSAWAVPVPPALDAPRVSALVLNHLTAWQMLHRVARVHAGQSVLVLGAAGGVGSALVELAQLAGATVYGTASERRRPALLEQGVRVVADASALPEPVDVVFDPVGGPSLARSRAAVVKGGVVVSFGFSFTVGGGHGRVGGLVRTLAASRVRPGARVVLYTVGGAAKKDPAALRQDLTALVELLAAGRLAPRVETLPLARAADAHRRLEDRQVLGKLVLVP</sequence>
<dbReference type="PANTHER" id="PTHR48106">
    <property type="entry name" value="QUINONE OXIDOREDUCTASE PIG3-RELATED"/>
    <property type="match status" value="1"/>
</dbReference>
<evidence type="ECO:0000256" key="1">
    <source>
        <dbReference type="ARBA" id="ARBA00022857"/>
    </source>
</evidence>
<dbReference type="Gene3D" id="3.90.180.10">
    <property type="entry name" value="Medium-chain alcohol dehydrogenases, catalytic domain"/>
    <property type="match status" value="1"/>
</dbReference>
<organism evidence="4 5">
    <name type="scientific">Kineococcus rhizosphaerae</name>
    <dbReference type="NCBI Taxonomy" id="559628"/>
    <lineage>
        <taxon>Bacteria</taxon>
        <taxon>Bacillati</taxon>
        <taxon>Actinomycetota</taxon>
        <taxon>Actinomycetes</taxon>
        <taxon>Kineosporiales</taxon>
        <taxon>Kineosporiaceae</taxon>
        <taxon>Kineococcus</taxon>
    </lineage>
</organism>
<feature type="domain" description="Enoyl reductase (ER)" evidence="3">
    <location>
        <begin position="15"/>
        <end position="321"/>
    </location>
</feature>
<dbReference type="InterPro" id="IPR013154">
    <property type="entry name" value="ADH-like_N"/>
</dbReference>
<evidence type="ECO:0000313" key="4">
    <source>
        <dbReference type="EMBL" id="PRY09765.1"/>
    </source>
</evidence>
<keyword evidence="2" id="KW-0560">Oxidoreductase</keyword>
<dbReference type="Gene3D" id="3.40.50.720">
    <property type="entry name" value="NAD(P)-binding Rossmann-like Domain"/>
    <property type="match status" value="1"/>
</dbReference>
<dbReference type="EMBL" id="PVZF01000020">
    <property type="protein sequence ID" value="PRY09765.1"/>
    <property type="molecule type" value="Genomic_DNA"/>
</dbReference>
<dbReference type="GO" id="GO:0070402">
    <property type="term" value="F:NADPH binding"/>
    <property type="evidence" value="ECO:0007669"/>
    <property type="project" value="TreeGrafter"/>
</dbReference>
<gene>
    <name evidence="4" type="ORF">CLV37_12017</name>
</gene>
<comment type="caution">
    <text evidence="4">The sequence shown here is derived from an EMBL/GenBank/DDBJ whole genome shotgun (WGS) entry which is preliminary data.</text>
</comment>
<dbReference type="AlphaFoldDB" id="A0A2T0QWL3"/>
<keyword evidence="1" id="KW-0521">NADP</keyword>
<keyword evidence="5" id="KW-1185">Reference proteome</keyword>
<reference evidence="4 5" key="1">
    <citation type="submission" date="2018-03" db="EMBL/GenBank/DDBJ databases">
        <title>Genomic Encyclopedia of Archaeal and Bacterial Type Strains, Phase II (KMG-II): from individual species to whole genera.</title>
        <authorList>
            <person name="Goeker M."/>
        </authorList>
    </citation>
    <scope>NUCLEOTIDE SEQUENCE [LARGE SCALE GENOMIC DNA]</scope>
    <source>
        <strain evidence="4 5">DSM 19711</strain>
    </source>
</reference>
<name>A0A2T0QWL3_9ACTN</name>
<protein>
    <submittedName>
        <fullName evidence="4">NADPH:quinone reductase-like Zn-dependent oxidoreductase</fullName>
    </submittedName>
</protein>
<dbReference type="Proteomes" id="UP000238083">
    <property type="component" value="Unassembled WGS sequence"/>
</dbReference>
<dbReference type="Pfam" id="PF13602">
    <property type="entry name" value="ADH_zinc_N_2"/>
    <property type="match status" value="1"/>
</dbReference>
<dbReference type="InterPro" id="IPR020843">
    <property type="entry name" value="ER"/>
</dbReference>
<dbReference type="Pfam" id="PF08240">
    <property type="entry name" value="ADH_N"/>
    <property type="match status" value="1"/>
</dbReference>
<dbReference type="SMART" id="SM00829">
    <property type="entry name" value="PKS_ER"/>
    <property type="match status" value="1"/>
</dbReference>
<proteinExistence type="predicted"/>
<dbReference type="SUPFAM" id="SSF50129">
    <property type="entry name" value="GroES-like"/>
    <property type="match status" value="1"/>
</dbReference>
<evidence type="ECO:0000313" key="5">
    <source>
        <dbReference type="Proteomes" id="UP000238083"/>
    </source>
</evidence>
<dbReference type="GO" id="GO:0016651">
    <property type="term" value="F:oxidoreductase activity, acting on NAD(P)H"/>
    <property type="evidence" value="ECO:0007669"/>
    <property type="project" value="TreeGrafter"/>
</dbReference>
<evidence type="ECO:0000256" key="2">
    <source>
        <dbReference type="ARBA" id="ARBA00023002"/>
    </source>
</evidence>
<dbReference type="SUPFAM" id="SSF51735">
    <property type="entry name" value="NAD(P)-binding Rossmann-fold domains"/>
    <property type="match status" value="1"/>
</dbReference>
<evidence type="ECO:0000259" key="3">
    <source>
        <dbReference type="SMART" id="SM00829"/>
    </source>
</evidence>
<dbReference type="InterPro" id="IPR036291">
    <property type="entry name" value="NAD(P)-bd_dom_sf"/>
</dbReference>